<dbReference type="PANTHER" id="PTHR12126">
    <property type="entry name" value="NADH-UBIQUINONE OXIDOREDUCTASE 39 KDA SUBUNIT-RELATED"/>
    <property type="match status" value="1"/>
</dbReference>
<dbReference type="AlphaFoldDB" id="A0A7X4K5I4"/>
<evidence type="ECO:0000313" key="3">
    <source>
        <dbReference type="Proteomes" id="UP000465810"/>
    </source>
</evidence>
<sequence>MSPSPVIDTTNALYGKIVTILGGSGFVGRHVAQELLSRGARLRIASRHPKRAFSIKPLGNLGQVQFAGVDVTRAETLAPVLAGSHAVVNLVGAFAGDLDALQGKGAGVVAAAAKAAGVSAFVHVSAIGADAGSDVPYARSKGEGENAVRAAFPEAIIVRPSVMFGPDDRFVNMFANLIARLPVLPVFAPQAKLQPVFVDDVATAIGNALAAPSVHGGRTYEVAGPEVVTMLEINRRIAAAQGRSRSFAELPDSLAGLVAGATGWLPGAPISSDQLKLLSAGNVAESGAPGLAELGVTPRPLGLFLDRWMVRFRKHGRFGTKHAA</sequence>
<reference evidence="2 3" key="1">
    <citation type="submission" date="2019-12" db="EMBL/GenBank/DDBJ databases">
        <authorList>
            <person name="Feng G."/>
            <person name="Zhu H."/>
        </authorList>
    </citation>
    <scope>NUCLEOTIDE SEQUENCE [LARGE SCALE GENOMIC DNA]</scope>
    <source>
        <strain evidence="2 3">FGD1</strain>
    </source>
</reference>
<dbReference type="InterPro" id="IPR016040">
    <property type="entry name" value="NAD(P)-bd_dom"/>
</dbReference>
<name>A0A7X4K5I4_9SPHN</name>
<feature type="domain" description="NAD(P)-binding" evidence="1">
    <location>
        <begin position="22"/>
        <end position="162"/>
    </location>
</feature>
<dbReference type="PANTHER" id="PTHR12126:SF11">
    <property type="entry name" value="NADH DEHYDROGENASE [UBIQUINONE] 1 ALPHA SUBCOMPLEX SUBUNIT 9, MITOCHONDRIAL"/>
    <property type="match status" value="1"/>
</dbReference>
<protein>
    <submittedName>
        <fullName evidence="2">NAD(P)H-binding protein</fullName>
    </submittedName>
</protein>
<proteinExistence type="predicted"/>
<dbReference type="InterPro" id="IPR036291">
    <property type="entry name" value="NAD(P)-bd_dom_sf"/>
</dbReference>
<organism evidence="2 3">
    <name type="scientific">Novosphingobium silvae</name>
    <dbReference type="NCBI Taxonomy" id="2692619"/>
    <lineage>
        <taxon>Bacteria</taxon>
        <taxon>Pseudomonadati</taxon>
        <taxon>Pseudomonadota</taxon>
        <taxon>Alphaproteobacteria</taxon>
        <taxon>Sphingomonadales</taxon>
        <taxon>Sphingomonadaceae</taxon>
        <taxon>Novosphingobium</taxon>
    </lineage>
</organism>
<evidence type="ECO:0000313" key="2">
    <source>
        <dbReference type="EMBL" id="MYL96159.1"/>
    </source>
</evidence>
<dbReference type="SUPFAM" id="SSF51735">
    <property type="entry name" value="NAD(P)-binding Rossmann-fold domains"/>
    <property type="match status" value="1"/>
</dbReference>
<dbReference type="EMBL" id="WVTD01000001">
    <property type="protein sequence ID" value="MYL96159.1"/>
    <property type="molecule type" value="Genomic_DNA"/>
</dbReference>
<dbReference type="Proteomes" id="UP000465810">
    <property type="component" value="Unassembled WGS sequence"/>
</dbReference>
<dbReference type="RefSeq" id="WP_160983920.1">
    <property type="nucleotide sequence ID" value="NZ_WVTD01000001.1"/>
</dbReference>
<dbReference type="Pfam" id="PF13460">
    <property type="entry name" value="NAD_binding_10"/>
    <property type="match status" value="1"/>
</dbReference>
<dbReference type="GO" id="GO:0044877">
    <property type="term" value="F:protein-containing complex binding"/>
    <property type="evidence" value="ECO:0007669"/>
    <property type="project" value="TreeGrafter"/>
</dbReference>
<evidence type="ECO:0000259" key="1">
    <source>
        <dbReference type="Pfam" id="PF13460"/>
    </source>
</evidence>
<dbReference type="InterPro" id="IPR051207">
    <property type="entry name" value="ComplexI_NDUFA9_subunit"/>
</dbReference>
<accession>A0A7X4K5I4</accession>
<keyword evidence="3" id="KW-1185">Reference proteome</keyword>
<dbReference type="CDD" id="cd05271">
    <property type="entry name" value="NDUFA9_like_SDR_a"/>
    <property type="match status" value="1"/>
</dbReference>
<comment type="caution">
    <text evidence="2">The sequence shown here is derived from an EMBL/GenBank/DDBJ whole genome shotgun (WGS) entry which is preliminary data.</text>
</comment>
<gene>
    <name evidence="2" type="ORF">GR702_00030</name>
</gene>
<dbReference type="Gene3D" id="3.40.50.720">
    <property type="entry name" value="NAD(P)-binding Rossmann-like Domain"/>
    <property type="match status" value="1"/>
</dbReference>